<reference evidence="2" key="1">
    <citation type="submission" date="2016-10" db="EMBL/GenBank/DDBJ databases">
        <authorList>
            <person name="Varghese N."/>
            <person name="Submissions S."/>
        </authorList>
    </citation>
    <scope>NUCLEOTIDE SEQUENCE [LARGE SCALE GENOMIC DNA]</scope>
    <source>
        <strain evidence="2">DSM 26542</strain>
    </source>
</reference>
<organism evidence="1 2">
    <name type="scientific">Myroides guanonis</name>
    <dbReference type="NCBI Taxonomy" id="1150112"/>
    <lineage>
        <taxon>Bacteria</taxon>
        <taxon>Pseudomonadati</taxon>
        <taxon>Bacteroidota</taxon>
        <taxon>Flavobacteriia</taxon>
        <taxon>Flavobacteriales</taxon>
        <taxon>Flavobacteriaceae</taxon>
        <taxon>Myroides</taxon>
    </lineage>
</organism>
<dbReference type="OrthoDB" id="332228at2"/>
<dbReference type="InterPro" id="IPR047677">
    <property type="entry name" value="GDCCVxC"/>
</dbReference>
<dbReference type="RefSeq" id="WP_090680540.1">
    <property type="nucleotide sequence ID" value="NZ_FORU01000015.1"/>
</dbReference>
<protein>
    <submittedName>
        <fullName evidence="1">Uncharacterized protein</fullName>
    </submittedName>
</protein>
<evidence type="ECO:0000313" key="1">
    <source>
        <dbReference type="EMBL" id="SFJ75690.1"/>
    </source>
</evidence>
<gene>
    <name evidence="1" type="ORF">SAMN04487893_11541</name>
</gene>
<dbReference type="Proteomes" id="UP000243887">
    <property type="component" value="Unassembled WGS sequence"/>
</dbReference>
<evidence type="ECO:0000313" key="2">
    <source>
        <dbReference type="Proteomes" id="UP000243887"/>
    </source>
</evidence>
<name>A0A1I3TYC7_9FLAO</name>
<dbReference type="EMBL" id="FORU01000015">
    <property type="protein sequence ID" value="SFJ75690.1"/>
    <property type="molecule type" value="Genomic_DNA"/>
</dbReference>
<dbReference type="AlphaFoldDB" id="A0A1I3TYC7"/>
<dbReference type="STRING" id="1150112.SAMN04487893_11541"/>
<proteinExistence type="predicted"/>
<sequence length="71" mass="7862">MKLELYSTIVCPQCGFSKTEQMPTDACQYLYECEGCKKLLKPKEGDCCVFCSYGTIKCPPIQESGASCKTC</sequence>
<keyword evidence="2" id="KW-1185">Reference proteome</keyword>
<accession>A0A1I3TYC7</accession>
<dbReference type="NCBIfam" id="NF041374">
    <property type="entry name" value="GDCCVxC"/>
    <property type="match status" value="1"/>
</dbReference>